<evidence type="ECO:0000313" key="3">
    <source>
        <dbReference type="Proteomes" id="UP000257109"/>
    </source>
</evidence>
<sequence>MLGYRKNPDRGKSGEPEEGEGTISTISGGVYKPPSEECQRRREVQTVLTGTNIIPLGRQTSGPVITFTDRDIRRGRTGCDEPIVISIVAKEYKIERVLVDQGSLANILYWTTAKRLGIQNLTKCEGALYGFAGERVPIKGTVELETTIEDRNGTRTILVLYTVVDTEASYNIIIGRPVLNKLEAVVSTHHLCMKFPAGRIVATVWADAIVARRCYEDSLRVESTIKEPGVNILDFDLDPQYFSIEERPHPVGDLKEVQIGPSDTQKTKIGKALDQEEEDQLV</sequence>
<feature type="region of interest" description="Disordered" evidence="1">
    <location>
        <begin position="248"/>
        <end position="282"/>
    </location>
</feature>
<keyword evidence="3" id="KW-1185">Reference proteome</keyword>
<comment type="caution">
    <text evidence="2">The sequence shown here is derived from an EMBL/GenBank/DDBJ whole genome shotgun (WGS) entry which is preliminary data.</text>
</comment>
<dbReference type="CDD" id="cd00303">
    <property type="entry name" value="retropepsin_like"/>
    <property type="match status" value="1"/>
</dbReference>
<name>A0A371FZE5_MUCPR</name>
<feature type="region of interest" description="Disordered" evidence="1">
    <location>
        <begin position="1"/>
        <end position="38"/>
    </location>
</feature>
<dbReference type="OrthoDB" id="1066576at2759"/>
<dbReference type="Proteomes" id="UP000257109">
    <property type="component" value="Unassembled WGS sequence"/>
</dbReference>
<dbReference type="PANTHER" id="PTHR33240">
    <property type="entry name" value="OS08G0508500 PROTEIN"/>
    <property type="match status" value="1"/>
</dbReference>
<evidence type="ECO:0000313" key="2">
    <source>
        <dbReference type="EMBL" id="RDX83648.1"/>
    </source>
</evidence>
<dbReference type="EMBL" id="QJKJ01007290">
    <property type="protein sequence ID" value="RDX83648.1"/>
    <property type="molecule type" value="Genomic_DNA"/>
</dbReference>
<organism evidence="2 3">
    <name type="scientific">Mucuna pruriens</name>
    <name type="common">Velvet bean</name>
    <name type="synonym">Dolichos pruriens</name>
    <dbReference type="NCBI Taxonomy" id="157652"/>
    <lineage>
        <taxon>Eukaryota</taxon>
        <taxon>Viridiplantae</taxon>
        <taxon>Streptophyta</taxon>
        <taxon>Embryophyta</taxon>
        <taxon>Tracheophyta</taxon>
        <taxon>Spermatophyta</taxon>
        <taxon>Magnoliopsida</taxon>
        <taxon>eudicotyledons</taxon>
        <taxon>Gunneridae</taxon>
        <taxon>Pentapetalae</taxon>
        <taxon>rosids</taxon>
        <taxon>fabids</taxon>
        <taxon>Fabales</taxon>
        <taxon>Fabaceae</taxon>
        <taxon>Papilionoideae</taxon>
        <taxon>50 kb inversion clade</taxon>
        <taxon>NPAAA clade</taxon>
        <taxon>indigoferoid/millettioid clade</taxon>
        <taxon>Phaseoleae</taxon>
        <taxon>Mucuna</taxon>
    </lineage>
</organism>
<gene>
    <name evidence="2" type="ORF">CR513_35415</name>
</gene>
<feature type="non-terminal residue" evidence="2">
    <location>
        <position position="1"/>
    </location>
</feature>
<proteinExistence type="predicted"/>
<dbReference type="AlphaFoldDB" id="A0A371FZE5"/>
<accession>A0A371FZE5</accession>
<evidence type="ECO:0000256" key="1">
    <source>
        <dbReference type="SAM" id="MobiDB-lite"/>
    </source>
</evidence>
<protein>
    <submittedName>
        <fullName evidence="2">Uncharacterized protein</fullName>
    </submittedName>
</protein>
<feature type="compositionally biased region" description="Basic and acidic residues" evidence="1">
    <location>
        <begin position="1"/>
        <end position="15"/>
    </location>
</feature>
<dbReference type="InterPro" id="IPR021109">
    <property type="entry name" value="Peptidase_aspartic_dom_sf"/>
</dbReference>
<dbReference type="PANTHER" id="PTHR33240:SF17">
    <property type="entry name" value="EUKARYOTIC PEPTIDE CHAIN RELEASE FACTOR GTP-BINDING SUBUNIT-LIKE"/>
    <property type="match status" value="1"/>
</dbReference>
<reference evidence="2" key="1">
    <citation type="submission" date="2018-05" db="EMBL/GenBank/DDBJ databases">
        <title>Draft genome of Mucuna pruriens seed.</title>
        <authorList>
            <person name="Nnadi N.E."/>
            <person name="Vos R."/>
            <person name="Hasami M.H."/>
            <person name="Devisetty U.K."/>
            <person name="Aguiy J.C."/>
        </authorList>
    </citation>
    <scope>NUCLEOTIDE SEQUENCE [LARGE SCALE GENOMIC DNA]</scope>
    <source>
        <strain evidence="2">JCA_2017</strain>
    </source>
</reference>
<dbReference type="Gene3D" id="2.40.70.10">
    <property type="entry name" value="Acid Proteases"/>
    <property type="match status" value="1"/>
</dbReference>